<keyword evidence="2" id="KW-1185">Reference proteome</keyword>
<reference evidence="1 2" key="1">
    <citation type="journal article" date="2014" name="BMC Genomics">
        <title>Comparative genome sequencing reveals chemotype-specific gene clusters in the toxigenic black mold Stachybotrys.</title>
        <authorList>
            <person name="Semeiks J."/>
            <person name="Borek D."/>
            <person name="Otwinowski Z."/>
            <person name="Grishin N.V."/>
        </authorList>
    </citation>
    <scope>NUCLEOTIDE SEQUENCE [LARGE SCALE GENOMIC DNA]</scope>
    <source>
        <strain evidence="2">CBS 109288 / IBT 7711</strain>
    </source>
</reference>
<gene>
    <name evidence="1" type="ORF">S7711_11211</name>
</gene>
<proteinExistence type="predicted"/>
<dbReference type="Proteomes" id="UP000028045">
    <property type="component" value="Unassembled WGS sequence"/>
</dbReference>
<dbReference type="HOGENOM" id="CLU_2348065_0_0_1"/>
<organism evidence="1 2">
    <name type="scientific">Stachybotrys chartarum (strain CBS 109288 / IBT 7711)</name>
    <name type="common">Toxic black mold</name>
    <name type="synonym">Stilbospora chartarum</name>
    <dbReference type="NCBI Taxonomy" id="1280523"/>
    <lineage>
        <taxon>Eukaryota</taxon>
        <taxon>Fungi</taxon>
        <taxon>Dikarya</taxon>
        <taxon>Ascomycota</taxon>
        <taxon>Pezizomycotina</taxon>
        <taxon>Sordariomycetes</taxon>
        <taxon>Hypocreomycetidae</taxon>
        <taxon>Hypocreales</taxon>
        <taxon>Stachybotryaceae</taxon>
        <taxon>Stachybotrys</taxon>
    </lineage>
</organism>
<evidence type="ECO:0000313" key="1">
    <source>
        <dbReference type="EMBL" id="KEY64780.1"/>
    </source>
</evidence>
<accession>A0A084AHK1</accession>
<evidence type="ECO:0000313" key="2">
    <source>
        <dbReference type="Proteomes" id="UP000028045"/>
    </source>
</evidence>
<name>A0A084AHK1_STACB</name>
<dbReference type="EMBL" id="KL648727">
    <property type="protein sequence ID" value="KEY64780.1"/>
    <property type="molecule type" value="Genomic_DNA"/>
</dbReference>
<protein>
    <submittedName>
        <fullName evidence="1">Uncharacterized protein</fullName>
    </submittedName>
</protein>
<dbReference type="AlphaFoldDB" id="A0A084AHK1"/>
<sequence length="97" mass="11147">MLPGTHRPRRQDVVYLGMTHSHHQLPRNPVCSGMILLGTGLGKSAGRPWKLEPSFYIRNDDDDDDYHHHDNSASDRQRQASMAFDYIVVDFFRPNPS</sequence>